<dbReference type="PANTHER" id="PTHR45677">
    <property type="entry name" value="GLUTAMATE DECARBOXYLASE-RELATED"/>
    <property type="match status" value="1"/>
</dbReference>
<keyword evidence="3" id="KW-0210">Decarboxylase</keyword>
<comment type="similarity">
    <text evidence="2 7">Belongs to the group II decarboxylase family.</text>
</comment>
<reference evidence="9" key="1">
    <citation type="journal article" date="2023" name="Commun. Biol.">
        <title>Genome analysis of Parmales, the sister group of diatoms, reveals the evolutionary specialization of diatoms from phago-mixotrophs to photoautotrophs.</title>
        <authorList>
            <person name="Ban H."/>
            <person name="Sato S."/>
            <person name="Yoshikawa S."/>
            <person name="Yamada K."/>
            <person name="Nakamura Y."/>
            <person name="Ichinomiya M."/>
            <person name="Sato N."/>
            <person name="Blanc-Mathieu R."/>
            <person name="Endo H."/>
            <person name="Kuwata A."/>
            <person name="Ogata H."/>
        </authorList>
    </citation>
    <scope>NUCLEOTIDE SEQUENCE [LARGE SCALE GENOMIC DNA]</scope>
</reference>
<dbReference type="Gene3D" id="3.40.640.10">
    <property type="entry name" value="Type I PLP-dependent aspartate aminotransferase-like (Major domain)"/>
    <property type="match status" value="1"/>
</dbReference>
<dbReference type="SUPFAM" id="SSF53383">
    <property type="entry name" value="PLP-dependent transferases"/>
    <property type="match status" value="1"/>
</dbReference>
<dbReference type="GO" id="GO:0019752">
    <property type="term" value="P:carboxylic acid metabolic process"/>
    <property type="evidence" value="ECO:0007669"/>
    <property type="project" value="InterPro"/>
</dbReference>
<evidence type="ECO:0000313" key="9">
    <source>
        <dbReference type="Proteomes" id="UP001162640"/>
    </source>
</evidence>
<name>A0A9W7B8F9_9STRA</name>
<dbReference type="InterPro" id="IPR015421">
    <property type="entry name" value="PyrdxlP-dep_Trfase_major"/>
</dbReference>
<evidence type="ECO:0000256" key="6">
    <source>
        <dbReference type="PIRSR" id="PIRSR602129-50"/>
    </source>
</evidence>
<dbReference type="PANTHER" id="PTHR45677:SF8">
    <property type="entry name" value="CYSTEINE SULFINIC ACID DECARBOXYLASE"/>
    <property type="match status" value="1"/>
</dbReference>
<comment type="caution">
    <text evidence="8">The sequence shown here is derived from an EMBL/GenBank/DDBJ whole genome shotgun (WGS) entry which is preliminary data.</text>
</comment>
<keyword evidence="5 7" id="KW-0456">Lyase</keyword>
<comment type="cofactor">
    <cofactor evidence="1 6 7">
        <name>pyridoxal 5'-phosphate</name>
        <dbReference type="ChEBI" id="CHEBI:597326"/>
    </cofactor>
</comment>
<protein>
    <submittedName>
        <fullName evidence="8">Uncharacterized protein</fullName>
    </submittedName>
</protein>
<sequence>MGGFEALRTLEPIVLGGRARLDDPGFFAHMDPPASIESVAASLWQVGTNQNLLHPDLAPSARLLQKIVINWLAEFFGCDGGHFVSGSSVANLTAIWAAREVKNVKKVVASKKAHNSVKKAADILGLEFVKIEELSSGLDLSDACLVLTAGTTGSGEIEKLGERRGSAWVHCDAAWGGGMRFSKKHGWKLDGVENCDSVVFSCHKWFFQPKGCGVVLFKDSKTAETKISYGAGYLATPTIGVAGTQPANVIPLCATLLAWGQEGVAERIDRGIENATYLARLVAGEGGKFELWGGKGGKGEEGVVLWRRRGVGMEEGGGGRNAAERLKRLMEEEGAFVSVSGGGDGWWFRSVAANDFVDIDYLWRAVLRSSV</sequence>
<evidence type="ECO:0000313" key="8">
    <source>
        <dbReference type="EMBL" id="GMH83370.1"/>
    </source>
</evidence>
<dbReference type="EMBL" id="BLQM01000327">
    <property type="protein sequence ID" value="GMH83370.1"/>
    <property type="molecule type" value="Genomic_DNA"/>
</dbReference>
<dbReference type="InterPro" id="IPR015424">
    <property type="entry name" value="PyrdxlP-dep_Trfase"/>
</dbReference>
<dbReference type="GO" id="GO:0005737">
    <property type="term" value="C:cytoplasm"/>
    <property type="evidence" value="ECO:0007669"/>
    <property type="project" value="TreeGrafter"/>
</dbReference>
<evidence type="ECO:0000256" key="7">
    <source>
        <dbReference type="RuleBase" id="RU000382"/>
    </source>
</evidence>
<dbReference type="GO" id="GO:0016831">
    <property type="term" value="F:carboxy-lyase activity"/>
    <property type="evidence" value="ECO:0007669"/>
    <property type="project" value="UniProtKB-KW"/>
</dbReference>
<evidence type="ECO:0000256" key="5">
    <source>
        <dbReference type="ARBA" id="ARBA00023239"/>
    </source>
</evidence>
<organism evidence="8 9">
    <name type="scientific">Triparma laevis f. inornata</name>
    <dbReference type="NCBI Taxonomy" id="1714386"/>
    <lineage>
        <taxon>Eukaryota</taxon>
        <taxon>Sar</taxon>
        <taxon>Stramenopiles</taxon>
        <taxon>Ochrophyta</taxon>
        <taxon>Bolidophyceae</taxon>
        <taxon>Parmales</taxon>
        <taxon>Triparmaceae</taxon>
        <taxon>Triparma</taxon>
    </lineage>
</organism>
<accession>A0A9W7B8F9</accession>
<dbReference type="InterPro" id="IPR002129">
    <property type="entry name" value="PyrdxlP-dep_de-COase"/>
</dbReference>
<dbReference type="Proteomes" id="UP001162640">
    <property type="component" value="Unassembled WGS sequence"/>
</dbReference>
<evidence type="ECO:0000256" key="2">
    <source>
        <dbReference type="ARBA" id="ARBA00009533"/>
    </source>
</evidence>
<dbReference type="AlphaFoldDB" id="A0A9W7B8F9"/>
<evidence type="ECO:0000256" key="1">
    <source>
        <dbReference type="ARBA" id="ARBA00001933"/>
    </source>
</evidence>
<keyword evidence="4 6" id="KW-0663">Pyridoxal phosphate</keyword>
<feature type="modified residue" description="N6-(pyridoxal phosphate)lysine" evidence="6">
    <location>
        <position position="204"/>
    </location>
</feature>
<proteinExistence type="inferred from homology"/>
<evidence type="ECO:0000256" key="3">
    <source>
        <dbReference type="ARBA" id="ARBA00022793"/>
    </source>
</evidence>
<gene>
    <name evidence="8" type="ORF">TL16_g09575</name>
</gene>
<dbReference type="Pfam" id="PF00282">
    <property type="entry name" value="Pyridoxal_deC"/>
    <property type="match status" value="1"/>
</dbReference>
<dbReference type="GO" id="GO:0030170">
    <property type="term" value="F:pyridoxal phosphate binding"/>
    <property type="evidence" value="ECO:0007669"/>
    <property type="project" value="InterPro"/>
</dbReference>
<evidence type="ECO:0000256" key="4">
    <source>
        <dbReference type="ARBA" id="ARBA00022898"/>
    </source>
</evidence>